<dbReference type="AlphaFoldDB" id="A0A200QY17"/>
<evidence type="ECO:0000313" key="7">
    <source>
        <dbReference type="EMBL" id="OVA15321.1"/>
    </source>
</evidence>
<evidence type="ECO:0000256" key="2">
    <source>
        <dbReference type="ARBA" id="ARBA00023015"/>
    </source>
</evidence>
<evidence type="ECO:0000259" key="6">
    <source>
        <dbReference type="PROSITE" id="PS50066"/>
    </source>
</evidence>
<sequence>MSSKRKLSKGRRKNEIKRIEKEDARQVTFSKRRVGLFKKASELCTLCAAETAVIVFSPTGKPYSFGHPSVDTVVDRYLSGGNYASQNNIGGVHAHVGARIRDLNREYTEALNELDAEKKRGMELEKVRRNSRNQHWWEKPIEELGLQELELLKAALDEVKKIVAEHRADELLIDSSHFMPFLPIMNPIGMSSTTPNGYPFEPNPNPNPNHLHTSILPHHDYGFGFGFGLPGV</sequence>
<dbReference type="EMBL" id="MVGT01000801">
    <property type="protein sequence ID" value="OVA15321.1"/>
    <property type="molecule type" value="Genomic_DNA"/>
</dbReference>
<dbReference type="SMART" id="SM00432">
    <property type="entry name" value="MADS"/>
    <property type="match status" value="1"/>
</dbReference>
<dbReference type="GO" id="GO:0046983">
    <property type="term" value="F:protein dimerization activity"/>
    <property type="evidence" value="ECO:0007669"/>
    <property type="project" value="InterPro"/>
</dbReference>
<evidence type="ECO:0000256" key="4">
    <source>
        <dbReference type="ARBA" id="ARBA00023163"/>
    </source>
</evidence>
<protein>
    <submittedName>
        <fullName evidence="7">Transcription factor</fullName>
    </submittedName>
</protein>
<dbReference type="FunCoup" id="A0A200QY17">
    <property type="interactions" value="8"/>
</dbReference>
<feature type="domain" description="MADS-box" evidence="6">
    <location>
        <begin position="9"/>
        <end position="69"/>
    </location>
</feature>
<reference evidence="7 8" key="1">
    <citation type="journal article" date="2017" name="Mol. Plant">
        <title>The Genome of Medicinal Plant Macleaya cordata Provides New Insights into Benzylisoquinoline Alkaloids Metabolism.</title>
        <authorList>
            <person name="Liu X."/>
            <person name="Liu Y."/>
            <person name="Huang P."/>
            <person name="Ma Y."/>
            <person name="Qing Z."/>
            <person name="Tang Q."/>
            <person name="Cao H."/>
            <person name="Cheng P."/>
            <person name="Zheng Y."/>
            <person name="Yuan Z."/>
            <person name="Zhou Y."/>
            <person name="Liu J."/>
            <person name="Tang Z."/>
            <person name="Zhuo Y."/>
            <person name="Zhang Y."/>
            <person name="Yu L."/>
            <person name="Huang J."/>
            <person name="Yang P."/>
            <person name="Peng Q."/>
            <person name="Zhang J."/>
            <person name="Jiang W."/>
            <person name="Zhang Z."/>
            <person name="Lin K."/>
            <person name="Ro D.K."/>
            <person name="Chen X."/>
            <person name="Xiong X."/>
            <person name="Shang Y."/>
            <person name="Huang S."/>
            <person name="Zeng J."/>
        </authorList>
    </citation>
    <scope>NUCLEOTIDE SEQUENCE [LARGE SCALE GENOMIC DNA]</scope>
    <source>
        <strain evidence="8">cv. BLH2017</strain>
        <tissue evidence="7">Root</tissue>
    </source>
</reference>
<evidence type="ECO:0000256" key="1">
    <source>
        <dbReference type="ARBA" id="ARBA00004123"/>
    </source>
</evidence>
<dbReference type="InterPro" id="IPR002100">
    <property type="entry name" value="TF_MADSbox"/>
</dbReference>
<evidence type="ECO:0000256" key="5">
    <source>
        <dbReference type="ARBA" id="ARBA00023242"/>
    </source>
</evidence>
<dbReference type="Gene3D" id="6.10.140.920">
    <property type="match status" value="1"/>
</dbReference>
<dbReference type="Gene3D" id="3.40.1810.10">
    <property type="entry name" value="Transcription factor, MADS-box"/>
    <property type="match status" value="1"/>
</dbReference>
<dbReference type="GO" id="GO:0045944">
    <property type="term" value="P:positive regulation of transcription by RNA polymerase II"/>
    <property type="evidence" value="ECO:0007669"/>
    <property type="project" value="InterPro"/>
</dbReference>
<comment type="subcellular location">
    <subcellularLocation>
        <location evidence="1">Nucleus</location>
    </subcellularLocation>
</comment>
<dbReference type="InterPro" id="IPR033896">
    <property type="entry name" value="MEF2-like_N"/>
</dbReference>
<evidence type="ECO:0000313" key="8">
    <source>
        <dbReference type="Proteomes" id="UP000195402"/>
    </source>
</evidence>
<organism evidence="7 8">
    <name type="scientific">Macleaya cordata</name>
    <name type="common">Five-seeded plume-poppy</name>
    <name type="synonym">Bocconia cordata</name>
    <dbReference type="NCBI Taxonomy" id="56857"/>
    <lineage>
        <taxon>Eukaryota</taxon>
        <taxon>Viridiplantae</taxon>
        <taxon>Streptophyta</taxon>
        <taxon>Embryophyta</taxon>
        <taxon>Tracheophyta</taxon>
        <taxon>Spermatophyta</taxon>
        <taxon>Magnoliopsida</taxon>
        <taxon>Ranunculales</taxon>
        <taxon>Papaveraceae</taxon>
        <taxon>Papaveroideae</taxon>
        <taxon>Macleaya</taxon>
    </lineage>
</organism>
<name>A0A200QY17_MACCD</name>
<dbReference type="CDD" id="cd00265">
    <property type="entry name" value="MADS_MEF2_like"/>
    <property type="match status" value="1"/>
</dbReference>
<dbReference type="PRINTS" id="PR00404">
    <property type="entry name" value="MADSDOMAIN"/>
</dbReference>
<keyword evidence="4" id="KW-0804">Transcription</keyword>
<gene>
    <name evidence="7" type="ORF">BVC80_8499g13</name>
</gene>
<accession>A0A200QY17</accession>
<dbReference type="Pfam" id="PF00319">
    <property type="entry name" value="SRF-TF"/>
    <property type="match status" value="1"/>
</dbReference>
<keyword evidence="8" id="KW-1185">Reference proteome</keyword>
<dbReference type="PANTHER" id="PTHR11945:SF776">
    <property type="entry name" value="AGAMOUS-LIKE 50-RELATED"/>
    <property type="match status" value="1"/>
</dbReference>
<dbReference type="PROSITE" id="PS50066">
    <property type="entry name" value="MADS_BOX_2"/>
    <property type="match status" value="1"/>
</dbReference>
<dbReference type="PANTHER" id="PTHR11945">
    <property type="entry name" value="MADS BOX PROTEIN"/>
    <property type="match status" value="1"/>
</dbReference>
<proteinExistence type="predicted"/>
<evidence type="ECO:0000256" key="3">
    <source>
        <dbReference type="ARBA" id="ARBA00023125"/>
    </source>
</evidence>
<keyword evidence="3" id="KW-0238">DNA-binding</keyword>
<dbReference type="GO" id="GO:0005634">
    <property type="term" value="C:nucleus"/>
    <property type="evidence" value="ECO:0007669"/>
    <property type="project" value="UniProtKB-SubCell"/>
</dbReference>
<keyword evidence="2" id="KW-0805">Transcription regulation</keyword>
<dbReference type="OrthoDB" id="1896642at2759"/>
<dbReference type="FunFam" id="3.40.1810.10:FF:000006">
    <property type="entry name" value="Agamous-like MADS-box protein AGL62"/>
    <property type="match status" value="1"/>
</dbReference>
<dbReference type="InParanoid" id="A0A200QY17"/>
<dbReference type="GO" id="GO:0000981">
    <property type="term" value="F:DNA-binding transcription factor activity, RNA polymerase II-specific"/>
    <property type="evidence" value="ECO:0007669"/>
    <property type="project" value="TreeGrafter"/>
</dbReference>
<dbReference type="GO" id="GO:0000978">
    <property type="term" value="F:RNA polymerase II cis-regulatory region sequence-specific DNA binding"/>
    <property type="evidence" value="ECO:0007669"/>
    <property type="project" value="TreeGrafter"/>
</dbReference>
<dbReference type="InterPro" id="IPR036879">
    <property type="entry name" value="TF_MADSbox_sf"/>
</dbReference>
<comment type="caution">
    <text evidence="7">The sequence shown here is derived from an EMBL/GenBank/DDBJ whole genome shotgun (WGS) entry which is preliminary data.</text>
</comment>
<dbReference type="SUPFAM" id="SSF55455">
    <property type="entry name" value="SRF-like"/>
    <property type="match status" value="1"/>
</dbReference>
<dbReference type="OMA" id="NEYWWEA"/>
<keyword evidence="5" id="KW-0539">Nucleus</keyword>
<dbReference type="Proteomes" id="UP000195402">
    <property type="component" value="Unassembled WGS sequence"/>
</dbReference>